<dbReference type="InterPro" id="IPR012944">
    <property type="entry name" value="SusD_RagB_dom"/>
</dbReference>
<organism evidence="9 10">
    <name type="scientific">Sphingobacterium faecale</name>
    <dbReference type="NCBI Taxonomy" id="2803775"/>
    <lineage>
        <taxon>Bacteria</taxon>
        <taxon>Pseudomonadati</taxon>
        <taxon>Bacteroidota</taxon>
        <taxon>Sphingobacteriia</taxon>
        <taxon>Sphingobacteriales</taxon>
        <taxon>Sphingobacteriaceae</taxon>
        <taxon>Sphingobacterium</taxon>
    </lineage>
</organism>
<dbReference type="RefSeq" id="WP_202104501.1">
    <property type="nucleotide sequence ID" value="NZ_JAERTY010000011.1"/>
</dbReference>
<evidence type="ECO:0000256" key="4">
    <source>
        <dbReference type="ARBA" id="ARBA00023136"/>
    </source>
</evidence>
<name>A0ABS1R7Y3_9SPHI</name>
<evidence type="ECO:0000313" key="10">
    <source>
        <dbReference type="Proteomes" id="UP000625283"/>
    </source>
</evidence>
<dbReference type="SUPFAM" id="SSF48452">
    <property type="entry name" value="TPR-like"/>
    <property type="match status" value="1"/>
</dbReference>
<evidence type="ECO:0000259" key="7">
    <source>
        <dbReference type="Pfam" id="PF07980"/>
    </source>
</evidence>
<evidence type="ECO:0000259" key="8">
    <source>
        <dbReference type="Pfam" id="PF14322"/>
    </source>
</evidence>
<keyword evidence="5" id="KW-0998">Cell outer membrane</keyword>
<protein>
    <submittedName>
        <fullName evidence="9">RagB/SusD family nutrient uptake outer membrane protein</fullName>
    </submittedName>
</protein>
<gene>
    <name evidence="9" type="ORF">JKG61_18740</name>
</gene>
<accession>A0ABS1R7Y3</accession>
<comment type="caution">
    <text evidence="9">The sequence shown here is derived from an EMBL/GenBank/DDBJ whole genome shotgun (WGS) entry which is preliminary data.</text>
</comment>
<proteinExistence type="inferred from homology"/>
<reference evidence="9 10" key="1">
    <citation type="submission" date="2021-01" db="EMBL/GenBank/DDBJ databases">
        <title>C459-1 draft genome sequence.</title>
        <authorList>
            <person name="Zhang X.-F."/>
        </authorList>
    </citation>
    <scope>NUCLEOTIDE SEQUENCE [LARGE SCALE GENOMIC DNA]</scope>
    <source>
        <strain evidence="10">C459-1</strain>
    </source>
</reference>
<dbReference type="Pfam" id="PF07980">
    <property type="entry name" value="SusD_RagB"/>
    <property type="match status" value="1"/>
</dbReference>
<dbReference type="Gene3D" id="1.25.40.390">
    <property type="match status" value="1"/>
</dbReference>
<dbReference type="EMBL" id="JAERTY010000011">
    <property type="protein sequence ID" value="MBL1410802.1"/>
    <property type="molecule type" value="Genomic_DNA"/>
</dbReference>
<feature type="chain" id="PRO_5045756259" evidence="6">
    <location>
        <begin position="23"/>
        <end position="462"/>
    </location>
</feature>
<evidence type="ECO:0000256" key="1">
    <source>
        <dbReference type="ARBA" id="ARBA00004442"/>
    </source>
</evidence>
<dbReference type="InterPro" id="IPR011990">
    <property type="entry name" value="TPR-like_helical_dom_sf"/>
</dbReference>
<feature type="domain" description="SusD-like N-terminal" evidence="8">
    <location>
        <begin position="21"/>
        <end position="232"/>
    </location>
</feature>
<evidence type="ECO:0000256" key="6">
    <source>
        <dbReference type="SAM" id="SignalP"/>
    </source>
</evidence>
<comment type="similarity">
    <text evidence="2">Belongs to the SusD family.</text>
</comment>
<dbReference type="Pfam" id="PF14322">
    <property type="entry name" value="SusD-like_3"/>
    <property type="match status" value="1"/>
</dbReference>
<dbReference type="Proteomes" id="UP000625283">
    <property type="component" value="Unassembled WGS sequence"/>
</dbReference>
<feature type="signal peptide" evidence="6">
    <location>
        <begin position="1"/>
        <end position="22"/>
    </location>
</feature>
<evidence type="ECO:0000256" key="3">
    <source>
        <dbReference type="ARBA" id="ARBA00022729"/>
    </source>
</evidence>
<feature type="domain" description="RagB/SusD" evidence="7">
    <location>
        <begin position="344"/>
        <end position="460"/>
    </location>
</feature>
<sequence length="462" mass="52428">MMNKIYILVAVLLLQGCHSSFLDVKPSKQTIVPVTLEDYALLLNDENVVGRRDPISINFIGSDEFYLQDPIYASLPTQSINLFQKNAYTWEKEIYTGDEARTGWSDGYGTILNCNVVLDGLEKLHVASDQMAYFREVKGAALFIRAYNYYTLSQVYCDTYDSGTASQKLGLPLRKSADPTLTIPRASLQETYAFMISTLVEALDLLPPKRIQVTMVEPTQQAVHALLSRIYMQQGDYASAATHAEASLKIDSTLLDYADYDANALSPFPTWGYGVSEVIFYNNLTSVLIYGQPRMIVSQEFLDLYTEGDLRKGLFFTLIGTSTAFKGTYSGISGSWFSGLARDEVYLNLSESLARIGKVEESLFYLNRLRVKRIAKQVYSPFETSDPEALLRFILEERKRELYFRGTYWSDVRRLNKEARFQHSLQRVIGDKTYSLEPGSPRFTWPIPPDAIRNGGYVQNKR</sequence>
<dbReference type="InterPro" id="IPR033985">
    <property type="entry name" value="SusD-like_N"/>
</dbReference>
<dbReference type="PROSITE" id="PS51257">
    <property type="entry name" value="PROKAR_LIPOPROTEIN"/>
    <property type="match status" value="1"/>
</dbReference>
<evidence type="ECO:0000256" key="2">
    <source>
        <dbReference type="ARBA" id="ARBA00006275"/>
    </source>
</evidence>
<keyword evidence="4" id="KW-0472">Membrane</keyword>
<keyword evidence="3 6" id="KW-0732">Signal</keyword>
<evidence type="ECO:0000313" key="9">
    <source>
        <dbReference type="EMBL" id="MBL1410802.1"/>
    </source>
</evidence>
<evidence type="ECO:0000256" key="5">
    <source>
        <dbReference type="ARBA" id="ARBA00023237"/>
    </source>
</evidence>
<keyword evidence="10" id="KW-1185">Reference proteome</keyword>
<comment type="subcellular location">
    <subcellularLocation>
        <location evidence="1">Cell outer membrane</location>
    </subcellularLocation>
</comment>